<keyword evidence="2" id="KW-1185">Reference proteome</keyword>
<dbReference type="AlphaFoldDB" id="A0A8H6RSV9"/>
<organism evidence="1 2">
    <name type="scientific">Pseudocercospora fuligena</name>
    <dbReference type="NCBI Taxonomy" id="685502"/>
    <lineage>
        <taxon>Eukaryota</taxon>
        <taxon>Fungi</taxon>
        <taxon>Dikarya</taxon>
        <taxon>Ascomycota</taxon>
        <taxon>Pezizomycotina</taxon>
        <taxon>Dothideomycetes</taxon>
        <taxon>Dothideomycetidae</taxon>
        <taxon>Mycosphaerellales</taxon>
        <taxon>Mycosphaerellaceae</taxon>
        <taxon>Pseudocercospora</taxon>
    </lineage>
</organism>
<comment type="caution">
    <text evidence="1">The sequence shown here is derived from an EMBL/GenBank/DDBJ whole genome shotgun (WGS) entry which is preliminary data.</text>
</comment>
<proteinExistence type="predicted"/>
<gene>
    <name evidence="1" type="ORF">HII31_02067</name>
</gene>
<dbReference type="Pfam" id="PF12224">
    <property type="entry name" value="Amidoligase_2"/>
    <property type="match status" value="1"/>
</dbReference>
<dbReference type="OrthoDB" id="412402at2759"/>
<dbReference type="PANTHER" id="PTHR36847">
    <property type="entry name" value="AMIDOLIGASE ENZYME"/>
    <property type="match status" value="1"/>
</dbReference>
<dbReference type="Proteomes" id="UP000660729">
    <property type="component" value="Unassembled WGS sequence"/>
</dbReference>
<evidence type="ECO:0000313" key="2">
    <source>
        <dbReference type="Proteomes" id="UP000660729"/>
    </source>
</evidence>
<evidence type="ECO:0000313" key="1">
    <source>
        <dbReference type="EMBL" id="KAF7196697.1"/>
    </source>
</evidence>
<dbReference type="InterPro" id="IPR022025">
    <property type="entry name" value="Amidoligase_2"/>
</dbReference>
<protein>
    <submittedName>
        <fullName evidence="1">Uncharacterized protein</fullName>
    </submittedName>
</protein>
<sequence length="224" mass="25788">MEDLTFGIELEFLCVRNVDCFKNRFPFRGDQWEGEAGSEYFGAANAIFNHLVNAGIRAEIGRTRFGVKETYSDWLIMTDCLQLSKEEALLQPEDFVVDQLELVSRKLSFHHDDWHKELRRVLKVLAQIEKRYGCKFLTNNSSGLHVHMGRDQGRLLFETIKRVTQFMTAFESRLDEIHAASRVLAPAIPVSPRIDNPFVENELDRIPLYAPLSFFLHATEVAIA</sequence>
<name>A0A8H6RSV9_9PEZI</name>
<dbReference type="EMBL" id="JABCIY010000024">
    <property type="protein sequence ID" value="KAF7196697.1"/>
    <property type="molecule type" value="Genomic_DNA"/>
</dbReference>
<reference evidence="1" key="1">
    <citation type="submission" date="2020-04" db="EMBL/GenBank/DDBJ databases">
        <title>Draft genome resource of the tomato pathogen Pseudocercospora fuligena.</title>
        <authorList>
            <person name="Zaccaron A."/>
        </authorList>
    </citation>
    <scope>NUCLEOTIDE SEQUENCE</scope>
    <source>
        <strain evidence="1">PF001</strain>
    </source>
</reference>
<dbReference type="PANTHER" id="PTHR36847:SF1">
    <property type="entry name" value="AMIDOLIGASE ENZYME"/>
    <property type="match status" value="1"/>
</dbReference>
<accession>A0A8H6RSV9</accession>